<dbReference type="InterPro" id="IPR040441">
    <property type="entry name" value="CFA20/CFAP20DC"/>
</dbReference>
<feature type="domain" description="CFA20" evidence="2">
    <location>
        <begin position="1"/>
        <end position="171"/>
    </location>
</feature>
<feature type="compositionally biased region" description="Acidic residues" evidence="1">
    <location>
        <begin position="932"/>
        <end position="943"/>
    </location>
</feature>
<feature type="compositionally biased region" description="Basic and acidic residues" evidence="1">
    <location>
        <begin position="609"/>
        <end position="619"/>
    </location>
</feature>
<feature type="compositionally biased region" description="Basic and acidic residues" evidence="1">
    <location>
        <begin position="887"/>
        <end position="899"/>
    </location>
</feature>
<feature type="region of interest" description="Disordered" evidence="1">
    <location>
        <begin position="861"/>
        <end position="902"/>
    </location>
</feature>
<feature type="compositionally biased region" description="Basic and acidic residues" evidence="1">
    <location>
        <begin position="915"/>
        <end position="931"/>
    </location>
</feature>
<dbReference type="Pfam" id="PF05018">
    <property type="entry name" value="CFA20_dom"/>
    <property type="match status" value="1"/>
</dbReference>
<proteinExistence type="predicted"/>
<organism evidence="3 4">
    <name type="scientific">Clydaea vesicula</name>
    <dbReference type="NCBI Taxonomy" id="447962"/>
    <lineage>
        <taxon>Eukaryota</taxon>
        <taxon>Fungi</taxon>
        <taxon>Fungi incertae sedis</taxon>
        <taxon>Chytridiomycota</taxon>
        <taxon>Chytridiomycota incertae sedis</taxon>
        <taxon>Chytridiomycetes</taxon>
        <taxon>Lobulomycetales</taxon>
        <taxon>Lobulomycetaceae</taxon>
        <taxon>Clydaea</taxon>
    </lineage>
</organism>
<dbReference type="EMBL" id="JADGJW010000140">
    <property type="protein sequence ID" value="KAJ3223186.1"/>
    <property type="molecule type" value="Genomic_DNA"/>
</dbReference>
<keyword evidence="4" id="KW-1185">Reference proteome</keyword>
<evidence type="ECO:0000259" key="2">
    <source>
        <dbReference type="Pfam" id="PF05018"/>
    </source>
</evidence>
<feature type="region of interest" description="Disordered" evidence="1">
    <location>
        <begin position="915"/>
        <end position="943"/>
    </location>
</feature>
<feature type="compositionally biased region" description="Basic and acidic residues" evidence="1">
    <location>
        <begin position="801"/>
        <end position="815"/>
    </location>
</feature>
<feature type="compositionally biased region" description="Polar residues" evidence="1">
    <location>
        <begin position="874"/>
        <end position="886"/>
    </location>
</feature>
<gene>
    <name evidence="3" type="ORF">HK099_001437</name>
</gene>
<dbReference type="PANTHER" id="PTHR12458">
    <property type="entry name" value="ORF PROTEIN"/>
    <property type="match status" value="1"/>
</dbReference>
<feature type="region of interest" description="Disordered" evidence="1">
    <location>
        <begin position="694"/>
        <end position="721"/>
    </location>
</feature>
<sequence length="969" mass="110390">MFRNSYQGGISNEIFSAQGSASTIMNWKLSAHNSIKRLYEKDAKGYCYNSSKTGKFTFPKDEKQSAYLINQFLILQVFIPLGEHVLIELSITDLNNNKRRFIVSSWNKETKLTALHVMLPMNLIKRSVWLNLCFDLVSFVTEFFRGQTFRSLDNIQLSGAFKLRKIFMMKDKPADTTGEWDFSNSITTTEQIPKNLNFNFGVEYLTQVMTAERFLTENPLNRPSNELEISRIQSGCVSHKIAFGRRTDINLPPIDKSATRISTTSSSKRYTPHEMLVVNTTPKKEMKKVLKKSSSKLEILKNINTEITKTDNDCKTQLDYNPQIYQEEVDENTQLQDTFEVHKISRSRKPSSNSLNLNRSRKTSTTSPEIIKTPLLNHSRQHSFDSNSTAEIRAKTPLLADYNAQDYDSYDALNDEITNILNKGCSMEEIALPSAAEDYTENLMQSKEVHASDKVLGDLEVSMSSPHQYQPVDEENNNIASNFTENNNEPSEFINMENGTGCSQQTEGFDYISNSLFSTKSCVVNIQKNLLNQGIDQRPQTGLLTEGSASVKKAKDFSSNMGCDSDTKILKEFKEDILEQSYVNNDSGIIALERCENVGFQMINTRSRLHNEDTKEGDKASPTVSNVEAENFDISRPSSSRSQKNRLSSVEKSEKFVLMENCMKKDDNELLSALVDEKREVINSIPPIAKLERVRPKSSHVRKQSKHKEVRTYAASTPSSPFIRRSRTENFLVRNIVKENDAKGCSVMSNKISATCSKVEKELNLADGEEISTEKELTNIPHPPQTLNSIAKTRPPSRLPRRSESSLKQSKESDKNSLPLKMSQEYLKEASVVEDKRNEMILEAILKDSLNELKLISDNLEKERKSSESETDLSEYSNNKQLTNQKFPEKKDKIMDSPKNEGFLRNATIENIKENSMIEHDNSGEKMIEDGKDVDEEDEEDEDDVELVFDEKLQLFQDIKTLKYYTKDF</sequence>
<evidence type="ECO:0000313" key="4">
    <source>
        <dbReference type="Proteomes" id="UP001211065"/>
    </source>
</evidence>
<evidence type="ECO:0000256" key="1">
    <source>
        <dbReference type="SAM" id="MobiDB-lite"/>
    </source>
</evidence>
<dbReference type="AlphaFoldDB" id="A0AAD5XX77"/>
<evidence type="ECO:0000313" key="3">
    <source>
        <dbReference type="EMBL" id="KAJ3223186.1"/>
    </source>
</evidence>
<dbReference type="InterPro" id="IPR007714">
    <property type="entry name" value="CFA20_dom"/>
</dbReference>
<dbReference type="Proteomes" id="UP001211065">
    <property type="component" value="Unassembled WGS sequence"/>
</dbReference>
<comment type="caution">
    <text evidence="3">The sequence shown here is derived from an EMBL/GenBank/DDBJ whole genome shotgun (WGS) entry which is preliminary data.</text>
</comment>
<feature type="compositionally biased region" description="Low complexity" evidence="1">
    <location>
        <begin position="638"/>
        <end position="648"/>
    </location>
</feature>
<name>A0AAD5XX77_9FUNG</name>
<feature type="region of interest" description="Disordered" evidence="1">
    <location>
        <begin position="342"/>
        <end position="367"/>
    </location>
</feature>
<feature type="region of interest" description="Disordered" evidence="1">
    <location>
        <begin position="772"/>
        <end position="822"/>
    </location>
</feature>
<accession>A0AAD5XX77</accession>
<feature type="region of interest" description="Disordered" evidence="1">
    <location>
        <begin position="609"/>
        <end position="650"/>
    </location>
</feature>
<protein>
    <recommendedName>
        <fullName evidence="2">CFA20 domain-containing protein</fullName>
    </recommendedName>
</protein>
<reference evidence="3" key="1">
    <citation type="submission" date="2020-05" db="EMBL/GenBank/DDBJ databases">
        <title>Phylogenomic resolution of chytrid fungi.</title>
        <authorList>
            <person name="Stajich J.E."/>
            <person name="Amses K."/>
            <person name="Simmons R."/>
            <person name="Seto K."/>
            <person name="Myers J."/>
            <person name="Bonds A."/>
            <person name="Quandt C.A."/>
            <person name="Barry K."/>
            <person name="Liu P."/>
            <person name="Grigoriev I."/>
            <person name="Longcore J.E."/>
            <person name="James T.Y."/>
        </authorList>
    </citation>
    <scope>NUCLEOTIDE SEQUENCE</scope>
    <source>
        <strain evidence="3">JEL0476</strain>
    </source>
</reference>
<feature type="compositionally biased region" description="Basic residues" evidence="1">
    <location>
        <begin position="696"/>
        <end position="709"/>
    </location>
</feature>